<dbReference type="FunFam" id="1.10.3430.10:FF:000008">
    <property type="entry name" value="Ammonium transporter"/>
    <property type="match status" value="1"/>
</dbReference>
<dbReference type="Pfam" id="PF00909">
    <property type="entry name" value="Ammonium_transp"/>
    <property type="match status" value="1"/>
</dbReference>
<evidence type="ECO:0000256" key="1">
    <source>
        <dbReference type="ARBA" id="ARBA00004141"/>
    </source>
</evidence>
<evidence type="ECO:0000256" key="7">
    <source>
        <dbReference type="ARBA" id="ARBA00023177"/>
    </source>
</evidence>
<proteinExistence type="inferred from homology"/>
<feature type="signal peptide" evidence="9">
    <location>
        <begin position="1"/>
        <end position="25"/>
    </location>
</feature>
<keyword evidence="5 8" id="KW-1133">Transmembrane helix</keyword>
<accession>A0AAU9F1H9</accession>
<dbReference type="GO" id="GO:0008519">
    <property type="term" value="F:ammonium channel activity"/>
    <property type="evidence" value="ECO:0007669"/>
    <property type="project" value="InterPro"/>
</dbReference>
<evidence type="ECO:0000313" key="12">
    <source>
        <dbReference type="Proteomes" id="UP001366166"/>
    </source>
</evidence>
<dbReference type="InterPro" id="IPR018047">
    <property type="entry name" value="Ammonium_transpt_CS"/>
</dbReference>
<dbReference type="SUPFAM" id="SSF111352">
    <property type="entry name" value="Ammonium transporter"/>
    <property type="match status" value="1"/>
</dbReference>
<feature type="transmembrane region" description="Helical" evidence="8">
    <location>
        <begin position="294"/>
        <end position="314"/>
    </location>
</feature>
<dbReference type="Proteomes" id="UP001366166">
    <property type="component" value="Chromosome"/>
</dbReference>
<evidence type="ECO:0000256" key="6">
    <source>
        <dbReference type="ARBA" id="ARBA00023136"/>
    </source>
</evidence>
<keyword evidence="12" id="KW-1185">Reference proteome</keyword>
<feature type="transmembrane region" description="Helical" evidence="8">
    <location>
        <begin position="386"/>
        <end position="411"/>
    </location>
</feature>
<dbReference type="PROSITE" id="PS01219">
    <property type="entry name" value="AMMONIUM_TRANSP"/>
    <property type="match status" value="1"/>
</dbReference>
<evidence type="ECO:0000256" key="5">
    <source>
        <dbReference type="ARBA" id="ARBA00022989"/>
    </source>
</evidence>
<evidence type="ECO:0000259" key="10">
    <source>
        <dbReference type="Pfam" id="PF00909"/>
    </source>
</evidence>
<keyword evidence="6 8" id="KW-0472">Membrane</keyword>
<keyword evidence="7 8" id="KW-0924">Ammonia transport</keyword>
<feature type="transmembrane region" description="Helical" evidence="8">
    <location>
        <begin position="185"/>
        <end position="206"/>
    </location>
</feature>
<keyword evidence="4 8" id="KW-0812">Transmembrane</keyword>
<evidence type="ECO:0000256" key="4">
    <source>
        <dbReference type="ARBA" id="ARBA00022692"/>
    </source>
</evidence>
<feature type="transmembrane region" description="Helical" evidence="8">
    <location>
        <begin position="41"/>
        <end position="60"/>
    </location>
</feature>
<dbReference type="InterPro" id="IPR001905">
    <property type="entry name" value="Ammonium_transpt"/>
</dbReference>
<dbReference type="PANTHER" id="PTHR11730">
    <property type="entry name" value="AMMONIUM TRANSPORTER"/>
    <property type="match status" value="1"/>
</dbReference>
<feature type="transmembrane region" description="Helical" evidence="8">
    <location>
        <begin position="259"/>
        <end position="282"/>
    </location>
</feature>
<feature type="transmembrane region" description="Helical" evidence="8">
    <location>
        <begin position="320"/>
        <end position="336"/>
    </location>
</feature>
<feature type="transmembrane region" description="Helical" evidence="8">
    <location>
        <begin position="81"/>
        <end position="99"/>
    </location>
</feature>
<dbReference type="GO" id="GO:0097272">
    <property type="term" value="P:ammonium homeostasis"/>
    <property type="evidence" value="ECO:0007669"/>
    <property type="project" value="TreeGrafter"/>
</dbReference>
<evidence type="ECO:0000256" key="8">
    <source>
        <dbReference type="RuleBase" id="RU362002"/>
    </source>
</evidence>
<dbReference type="Gene3D" id="1.10.3430.10">
    <property type="entry name" value="Ammonium transporter AmtB like domains"/>
    <property type="match status" value="1"/>
</dbReference>
<name>A0AAU9F1H9_9BACT</name>
<dbReference type="InterPro" id="IPR029020">
    <property type="entry name" value="Ammonium/urea_transptr"/>
</dbReference>
<feature type="transmembrane region" description="Helical" evidence="8">
    <location>
        <begin position="227"/>
        <end position="244"/>
    </location>
</feature>
<feature type="transmembrane region" description="Helical" evidence="8">
    <location>
        <begin position="348"/>
        <end position="366"/>
    </location>
</feature>
<comment type="similarity">
    <text evidence="2 8">Belongs to the ammonia transporter channel (TC 1.A.11.2) family.</text>
</comment>
<evidence type="ECO:0000313" key="11">
    <source>
        <dbReference type="EMBL" id="BEQ14037.1"/>
    </source>
</evidence>
<evidence type="ECO:0000256" key="9">
    <source>
        <dbReference type="SAM" id="SignalP"/>
    </source>
</evidence>
<dbReference type="EMBL" id="AP028679">
    <property type="protein sequence ID" value="BEQ14037.1"/>
    <property type="molecule type" value="Genomic_DNA"/>
</dbReference>
<feature type="domain" description="Ammonium transporter AmtB-like" evidence="10">
    <location>
        <begin position="41"/>
        <end position="438"/>
    </location>
</feature>
<dbReference type="PANTHER" id="PTHR11730:SF89">
    <property type="entry name" value="AMMONIUM TRANSPORTER SLL0108-RELATED"/>
    <property type="match status" value="1"/>
</dbReference>
<protein>
    <recommendedName>
        <fullName evidence="8">Ammonium transporter</fullName>
    </recommendedName>
</protein>
<organism evidence="11 12">
    <name type="scientific">Desulfoferula mesophila</name>
    <dbReference type="NCBI Taxonomy" id="3058419"/>
    <lineage>
        <taxon>Bacteria</taxon>
        <taxon>Pseudomonadati</taxon>
        <taxon>Thermodesulfobacteriota</taxon>
        <taxon>Desulfarculia</taxon>
        <taxon>Desulfarculales</taxon>
        <taxon>Desulfarculaceae</taxon>
        <taxon>Desulfoferula</taxon>
    </lineage>
</organism>
<gene>
    <name evidence="11" type="ORF">FAK_11030</name>
</gene>
<dbReference type="InterPro" id="IPR024041">
    <property type="entry name" value="NH4_transpt_AmtB-like_dom"/>
</dbReference>
<reference evidence="12" key="1">
    <citation type="journal article" date="2023" name="Arch. Microbiol.">
        <title>Desulfoferula mesophilus gen. nov. sp. nov., a mesophilic sulfate-reducing bacterium isolated from a brackish lake sediment.</title>
        <authorList>
            <person name="Watanabe T."/>
            <person name="Yabe T."/>
            <person name="Tsuji J.M."/>
            <person name="Fukui M."/>
        </authorList>
    </citation>
    <scope>NUCLEOTIDE SEQUENCE [LARGE SCALE GENOMIC DNA]</scope>
    <source>
        <strain evidence="12">12FAK</strain>
    </source>
</reference>
<evidence type="ECO:0000256" key="2">
    <source>
        <dbReference type="ARBA" id="ARBA00005887"/>
    </source>
</evidence>
<comment type="subcellular location">
    <subcellularLocation>
        <location evidence="8">Cell membrane</location>
        <topology evidence="8">Multi-pass membrane protein</topology>
    </subcellularLocation>
    <subcellularLocation>
        <location evidence="1">Membrane</location>
        <topology evidence="1">Multi-pass membrane protein</topology>
    </subcellularLocation>
</comment>
<feature type="transmembrane region" description="Helical" evidence="8">
    <location>
        <begin position="119"/>
        <end position="140"/>
    </location>
</feature>
<dbReference type="RefSeq" id="WP_338605763.1">
    <property type="nucleotide sequence ID" value="NZ_AP028679.1"/>
</dbReference>
<dbReference type="AlphaFoldDB" id="A0AAU9F1H9"/>
<sequence>MIKRVTASLTTLVGLGMLCALPAWAEEAAKEAPKISDIDTMWVLLAAYLVFFMQPGFAMVEAGLTRAKNAANILAKNFMDFALASILYFIVGYAFMFGEGNSFIGMTGFGLSGLSNGTLPIWASWMFQAVFCGTAATIVSGVMAERTKFPSYLVATVFVTGIIYPIIGHWTWGGGWLSSMGFFDFAGSTIVHSTGGWIGLVGALILGPRIGRYGPDGKSRVLAGHNIPLAALGVFILWFGWFGFNPGSQLAASGTDNAIAIALITVNTNLAAAAGAIGAMALTWVTFGKPDLTMMMNGALAGLVAITAPCAVVSPWASMVIGLIGGGIVVLGVSLLDKLHIDDPVGAVPVHAFNGMWGTIAVGIWGQKALGLGNDGLLHGGGFTQLGIQIMGTVVCAAFAMACMFVVFLAVKAVMGLRVSKEEEIRGLDIEEHGMEAYSDFQIFTTK</sequence>
<evidence type="ECO:0000256" key="3">
    <source>
        <dbReference type="ARBA" id="ARBA00022448"/>
    </source>
</evidence>
<keyword evidence="9" id="KW-0732">Signal</keyword>
<feature type="chain" id="PRO_5043795931" description="Ammonium transporter" evidence="9">
    <location>
        <begin position="26"/>
        <end position="447"/>
    </location>
</feature>
<keyword evidence="3 8" id="KW-0813">Transport</keyword>
<dbReference type="NCBIfam" id="TIGR00836">
    <property type="entry name" value="amt"/>
    <property type="match status" value="1"/>
</dbReference>
<dbReference type="GO" id="GO:0005886">
    <property type="term" value="C:plasma membrane"/>
    <property type="evidence" value="ECO:0007669"/>
    <property type="project" value="UniProtKB-SubCell"/>
</dbReference>
<dbReference type="KEGG" id="dmp:FAK_11030"/>
<feature type="transmembrane region" description="Helical" evidence="8">
    <location>
        <begin position="152"/>
        <end position="173"/>
    </location>
</feature>